<feature type="transmembrane region" description="Helical" evidence="1">
    <location>
        <begin position="7"/>
        <end position="26"/>
    </location>
</feature>
<keyword evidence="1" id="KW-0812">Transmembrane</keyword>
<comment type="caution">
    <text evidence="2">The sequence shown here is derived from an EMBL/GenBank/DDBJ whole genome shotgun (WGS) entry which is preliminary data.</text>
</comment>
<organism evidence="2 3">
    <name type="scientific">Psophocarpus tetragonolobus</name>
    <name type="common">Winged bean</name>
    <name type="synonym">Dolichos tetragonolobus</name>
    <dbReference type="NCBI Taxonomy" id="3891"/>
    <lineage>
        <taxon>Eukaryota</taxon>
        <taxon>Viridiplantae</taxon>
        <taxon>Streptophyta</taxon>
        <taxon>Embryophyta</taxon>
        <taxon>Tracheophyta</taxon>
        <taxon>Spermatophyta</taxon>
        <taxon>Magnoliopsida</taxon>
        <taxon>eudicotyledons</taxon>
        <taxon>Gunneridae</taxon>
        <taxon>Pentapetalae</taxon>
        <taxon>rosids</taxon>
        <taxon>fabids</taxon>
        <taxon>Fabales</taxon>
        <taxon>Fabaceae</taxon>
        <taxon>Papilionoideae</taxon>
        <taxon>50 kb inversion clade</taxon>
        <taxon>NPAAA clade</taxon>
        <taxon>indigoferoid/millettioid clade</taxon>
        <taxon>Phaseoleae</taxon>
        <taxon>Psophocarpus</taxon>
    </lineage>
</organism>
<proteinExistence type="predicted"/>
<protein>
    <submittedName>
        <fullName evidence="2">Uncharacterized protein</fullName>
    </submittedName>
</protein>
<name>A0AAN9SUP7_PSOTE</name>
<dbReference type="Proteomes" id="UP001386955">
    <property type="component" value="Unassembled WGS sequence"/>
</dbReference>
<keyword evidence="1" id="KW-1133">Transmembrane helix</keyword>
<feature type="transmembrane region" description="Helical" evidence="1">
    <location>
        <begin position="46"/>
        <end position="69"/>
    </location>
</feature>
<reference evidence="2 3" key="1">
    <citation type="submission" date="2024-01" db="EMBL/GenBank/DDBJ databases">
        <title>The genomes of 5 underutilized Papilionoideae crops provide insights into root nodulation and disease resistanc.</title>
        <authorList>
            <person name="Jiang F."/>
        </authorList>
    </citation>
    <scope>NUCLEOTIDE SEQUENCE [LARGE SCALE GENOMIC DNA]</scope>
    <source>
        <strain evidence="2">DUOXIRENSHENG_FW03</strain>
        <tissue evidence="2">Leaves</tissue>
    </source>
</reference>
<dbReference type="AlphaFoldDB" id="A0AAN9SUP7"/>
<accession>A0AAN9SUP7</accession>
<gene>
    <name evidence="2" type="ORF">VNO78_08292</name>
</gene>
<evidence type="ECO:0000256" key="1">
    <source>
        <dbReference type="SAM" id="Phobius"/>
    </source>
</evidence>
<evidence type="ECO:0000313" key="2">
    <source>
        <dbReference type="EMBL" id="KAK7406663.1"/>
    </source>
</evidence>
<keyword evidence="3" id="KW-1185">Reference proteome</keyword>
<keyword evidence="1" id="KW-0472">Membrane</keyword>
<sequence length="89" mass="10402">MEGKMGLIVRCQLFILFSSNFHFNGFPFNKNMISPFMYIKHSINTIISVSFILANIILLIIIINFFIFLCKCDSDVRYPPMFIFLTLSH</sequence>
<evidence type="ECO:0000313" key="3">
    <source>
        <dbReference type="Proteomes" id="UP001386955"/>
    </source>
</evidence>
<dbReference type="EMBL" id="JAYMYS010000002">
    <property type="protein sequence ID" value="KAK7406663.1"/>
    <property type="molecule type" value="Genomic_DNA"/>
</dbReference>